<dbReference type="Proteomes" id="UP001440612">
    <property type="component" value="Chromosome"/>
</dbReference>
<accession>A0ABZ3IED7</accession>
<protein>
    <submittedName>
        <fullName evidence="1">BrnA antitoxin family protein</fullName>
    </submittedName>
</protein>
<keyword evidence="2" id="KW-1185">Reference proteome</keyword>
<sequence length="142" mass="16466">MTKPKKKTKTQAIHWNYAIDAHRMVEHDLHAAIGQAGGLPPGWNEIWQNRDRRDPKRVPITIRLDADVVKFFKGMGEGYQGRINRVLRMFMHYRLAGIVEGPDTTDYVLRPETLVSEKAGKRPEWGDYDRLQAAVAERTRER</sequence>
<name>A0ABZ3IED7_9RHOB</name>
<dbReference type="Pfam" id="PF14384">
    <property type="entry name" value="BrnA_antitoxin"/>
    <property type="match status" value="1"/>
</dbReference>
<dbReference type="EMBL" id="CP150951">
    <property type="protein sequence ID" value="XFO62931.1"/>
    <property type="molecule type" value="Genomic_DNA"/>
</dbReference>
<reference evidence="2" key="1">
    <citation type="submission" date="2024-04" db="EMBL/GenBank/DDBJ databases">
        <title>Phylogenomic analyses of a clade within the roseobacter group suggest taxonomic reassignments of species of the genera Aestuariivita, Citreicella, Loktanella, Nautella, Pelagibaca, Ruegeria, Thalassobius, Thiobacimonas and Tropicibacter, and the proposal o.</title>
        <authorList>
            <person name="Jeon C.O."/>
        </authorList>
    </citation>
    <scope>NUCLEOTIDE SEQUENCE [LARGE SCALE GENOMIC DNA]</scope>
    <source>
        <strain evidence="2">BS5-3</strain>
    </source>
</reference>
<dbReference type="InterPro" id="IPR025528">
    <property type="entry name" value="BrnA_antitoxin"/>
</dbReference>
<organism evidence="1 2">
    <name type="scientific">Yoonia phaeophyticola</name>
    <dbReference type="NCBI Taxonomy" id="3137369"/>
    <lineage>
        <taxon>Bacteria</taxon>
        <taxon>Pseudomonadati</taxon>
        <taxon>Pseudomonadota</taxon>
        <taxon>Alphaproteobacteria</taxon>
        <taxon>Rhodobacterales</taxon>
        <taxon>Paracoccaceae</taxon>
        <taxon>Yoonia</taxon>
    </lineage>
</organism>
<gene>
    <name evidence="1" type="ORF">AABB29_20715</name>
</gene>
<proteinExistence type="predicted"/>
<dbReference type="RefSeq" id="WP_373636567.1">
    <property type="nucleotide sequence ID" value="NZ_CP150951.2"/>
</dbReference>
<evidence type="ECO:0000313" key="1">
    <source>
        <dbReference type="EMBL" id="XFO62931.1"/>
    </source>
</evidence>
<evidence type="ECO:0000313" key="2">
    <source>
        <dbReference type="Proteomes" id="UP001440612"/>
    </source>
</evidence>